<evidence type="ECO:0000313" key="3">
    <source>
        <dbReference type="Proteomes" id="UP001054821"/>
    </source>
</evidence>
<dbReference type="PANTHER" id="PTHR48475">
    <property type="entry name" value="RIBONUCLEASE H"/>
    <property type="match status" value="1"/>
</dbReference>
<reference evidence="2 3" key="1">
    <citation type="journal article" date="2022" name="G3 (Bethesda)">
        <title>Whole-genome sequence and methylome profiling of the almond [Prunus dulcis (Mill.) D.A. Webb] cultivar 'Nonpareil'.</title>
        <authorList>
            <person name="D'Amico-Willman K.M."/>
            <person name="Ouma W.Z."/>
            <person name="Meulia T."/>
            <person name="Sideli G.M."/>
            <person name="Gradziel T.M."/>
            <person name="Fresnedo-Ramirez J."/>
        </authorList>
    </citation>
    <scope>NUCLEOTIDE SEQUENCE [LARGE SCALE GENOMIC DNA]</scope>
    <source>
        <strain evidence="2">Clone GOH B32 T37-40</strain>
    </source>
</reference>
<dbReference type="EMBL" id="JAJFAZ020000002">
    <property type="protein sequence ID" value="KAI5344787.1"/>
    <property type="molecule type" value="Genomic_DNA"/>
</dbReference>
<keyword evidence="3" id="KW-1185">Reference proteome</keyword>
<feature type="region of interest" description="Disordered" evidence="1">
    <location>
        <begin position="73"/>
        <end position="101"/>
    </location>
</feature>
<feature type="compositionally biased region" description="Polar residues" evidence="1">
    <location>
        <begin position="83"/>
        <end position="101"/>
    </location>
</feature>
<dbReference type="PANTHER" id="PTHR48475:SF2">
    <property type="entry name" value="RIBONUCLEASE H"/>
    <property type="match status" value="1"/>
</dbReference>
<dbReference type="Proteomes" id="UP001054821">
    <property type="component" value="Chromosome 2"/>
</dbReference>
<accession>A0AAD4WM09</accession>
<protein>
    <submittedName>
        <fullName evidence="2">Uncharacterized protein</fullName>
    </submittedName>
</protein>
<evidence type="ECO:0000313" key="2">
    <source>
        <dbReference type="EMBL" id="KAI5344787.1"/>
    </source>
</evidence>
<gene>
    <name evidence="2" type="ORF">L3X38_012664</name>
</gene>
<sequence length="114" mass="12953">MDSILQFLQNQTLPANSTEARRVRHRSARYMIINGSLYKRGFSLPYLRCLTPDEGHYVLREIHEGICGNHSGARSLAHKQSAKDTSGLHSTLTPRHSPRNVTSVRDLLTFHNSR</sequence>
<dbReference type="AlphaFoldDB" id="A0AAD4WM09"/>
<proteinExistence type="predicted"/>
<comment type="caution">
    <text evidence="2">The sequence shown here is derived from an EMBL/GenBank/DDBJ whole genome shotgun (WGS) entry which is preliminary data.</text>
</comment>
<name>A0AAD4WM09_PRUDU</name>
<evidence type="ECO:0000256" key="1">
    <source>
        <dbReference type="SAM" id="MobiDB-lite"/>
    </source>
</evidence>
<organism evidence="2 3">
    <name type="scientific">Prunus dulcis</name>
    <name type="common">Almond</name>
    <name type="synonym">Amygdalus dulcis</name>
    <dbReference type="NCBI Taxonomy" id="3755"/>
    <lineage>
        <taxon>Eukaryota</taxon>
        <taxon>Viridiplantae</taxon>
        <taxon>Streptophyta</taxon>
        <taxon>Embryophyta</taxon>
        <taxon>Tracheophyta</taxon>
        <taxon>Spermatophyta</taxon>
        <taxon>Magnoliopsida</taxon>
        <taxon>eudicotyledons</taxon>
        <taxon>Gunneridae</taxon>
        <taxon>Pentapetalae</taxon>
        <taxon>rosids</taxon>
        <taxon>fabids</taxon>
        <taxon>Rosales</taxon>
        <taxon>Rosaceae</taxon>
        <taxon>Amygdaloideae</taxon>
        <taxon>Amygdaleae</taxon>
        <taxon>Prunus</taxon>
    </lineage>
</organism>